<dbReference type="PANTHER" id="PTHR23517">
    <property type="entry name" value="RESISTANCE PROTEIN MDTM, PUTATIVE-RELATED-RELATED"/>
    <property type="match status" value="1"/>
</dbReference>
<evidence type="ECO:0000256" key="4">
    <source>
        <dbReference type="ARBA" id="ARBA00022692"/>
    </source>
</evidence>
<evidence type="ECO:0000256" key="5">
    <source>
        <dbReference type="ARBA" id="ARBA00022989"/>
    </source>
</evidence>
<protein>
    <submittedName>
        <fullName evidence="8">Di-/tripeptide transporter</fullName>
    </submittedName>
</protein>
<evidence type="ECO:0000313" key="8">
    <source>
        <dbReference type="EMBL" id="EAL8924315.1"/>
    </source>
</evidence>
<dbReference type="Gene3D" id="1.20.1250.20">
    <property type="entry name" value="MFS general substrate transporter like domains"/>
    <property type="match status" value="1"/>
</dbReference>
<reference evidence="8" key="1">
    <citation type="submission" date="2018-08" db="EMBL/GenBank/DDBJ databases">
        <authorList>
            <consortium name="PulseNet: The National Subtyping Network for Foodborne Disease Surveillance"/>
            <person name="Tarr C.L."/>
            <person name="Trees E."/>
            <person name="Katz L.S."/>
            <person name="Carleton-Romer H.A."/>
            <person name="Stroika S."/>
            <person name="Kucerova Z."/>
            <person name="Roache K.F."/>
            <person name="Sabol A.L."/>
            <person name="Besser J."/>
            <person name="Gerner-Smidt P."/>
        </authorList>
    </citation>
    <scope>NUCLEOTIDE SEQUENCE</scope>
    <source>
        <strain evidence="8">PNUSAC005495</strain>
    </source>
</reference>
<name>A0A5T1ZMM2_CAMJU</name>
<dbReference type="EMBL" id="AACSDH010000004">
    <property type="protein sequence ID" value="EAL8924315.1"/>
    <property type="molecule type" value="Genomic_DNA"/>
</dbReference>
<keyword evidence="4 7" id="KW-0812">Transmembrane</keyword>
<gene>
    <name evidence="8" type="ORF">D0B29_03070</name>
</gene>
<keyword evidence="3" id="KW-1003">Cell membrane</keyword>
<keyword evidence="2" id="KW-0813">Transport</keyword>
<evidence type="ECO:0000256" key="7">
    <source>
        <dbReference type="SAM" id="Phobius"/>
    </source>
</evidence>
<comment type="subcellular location">
    <subcellularLocation>
        <location evidence="1">Cell membrane</location>
        <topology evidence="1">Multi-pass membrane protein</topology>
    </subcellularLocation>
</comment>
<proteinExistence type="predicted"/>
<dbReference type="GO" id="GO:0005886">
    <property type="term" value="C:plasma membrane"/>
    <property type="evidence" value="ECO:0007669"/>
    <property type="project" value="UniProtKB-SubCell"/>
</dbReference>
<dbReference type="InterPro" id="IPR036259">
    <property type="entry name" value="MFS_trans_sf"/>
</dbReference>
<dbReference type="GO" id="GO:0022857">
    <property type="term" value="F:transmembrane transporter activity"/>
    <property type="evidence" value="ECO:0007669"/>
    <property type="project" value="InterPro"/>
</dbReference>
<feature type="transmembrane region" description="Helical" evidence="7">
    <location>
        <begin position="46"/>
        <end position="73"/>
    </location>
</feature>
<dbReference type="InterPro" id="IPR050171">
    <property type="entry name" value="MFS_Transporters"/>
</dbReference>
<keyword evidence="5 7" id="KW-1133">Transmembrane helix</keyword>
<evidence type="ECO:0000256" key="6">
    <source>
        <dbReference type="ARBA" id="ARBA00023136"/>
    </source>
</evidence>
<dbReference type="Pfam" id="PF00854">
    <property type="entry name" value="PTR2"/>
    <property type="match status" value="1"/>
</dbReference>
<evidence type="ECO:0000256" key="2">
    <source>
        <dbReference type="ARBA" id="ARBA00022448"/>
    </source>
</evidence>
<feature type="transmembrane region" description="Helical" evidence="7">
    <location>
        <begin position="118"/>
        <end position="136"/>
    </location>
</feature>
<dbReference type="InterPro" id="IPR000109">
    <property type="entry name" value="POT_fam"/>
</dbReference>
<organism evidence="8">
    <name type="scientific">Campylobacter jejuni</name>
    <dbReference type="NCBI Taxonomy" id="197"/>
    <lineage>
        <taxon>Bacteria</taxon>
        <taxon>Pseudomonadati</taxon>
        <taxon>Campylobacterota</taxon>
        <taxon>Epsilonproteobacteria</taxon>
        <taxon>Campylobacterales</taxon>
        <taxon>Campylobacteraceae</taxon>
        <taxon>Campylobacter</taxon>
    </lineage>
</organism>
<evidence type="ECO:0000256" key="1">
    <source>
        <dbReference type="ARBA" id="ARBA00004651"/>
    </source>
</evidence>
<accession>A0A5T1ZMM2</accession>
<sequence length="152" mass="16837">MDIFREKNIYFSSIGKFTLGILFASIGFMMMTFASQNLINNNGLPISMAWIIISIFFLTLGELCVSPIGLSIMTKVAPDLIKNQVMGLWFVASALGNALAGFIGGKASEENIAYLPNLFYQCMWILLGAVIILLILKKPINKILKINIKEKI</sequence>
<feature type="transmembrane region" description="Helical" evidence="7">
    <location>
        <begin position="9"/>
        <end position="34"/>
    </location>
</feature>
<keyword evidence="6 7" id="KW-0472">Membrane</keyword>
<dbReference type="SUPFAM" id="SSF103473">
    <property type="entry name" value="MFS general substrate transporter"/>
    <property type="match status" value="1"/>
</dbReference>
<comment type="caution">
    <text evidence="8">The sequence shown here is derived from an EMBL/GenBank/DDBJ whole genome shotgun (WGS) entry which is preliminary data.</text>
</comment>
<evidence type="ECO:0000256" key="3">
    <source>
        <dbReference type="ARBA" id="ARBA00022475"/>
    </source>
</evidence>
<feature type="transmembrane region" description="Helical" evidence="7">
    <location>
        <begin position="85"/>
        <end position="103"/>
    </location>
</feature>
<dbReference type="PANTHER" id="PTHR23517:SF15">
    <property type="entry name" value="PROTON-DEPENDENT OLIGOPEPTIDE FAMILY TRANSPORT PROTEIN"/>
    <property type="match status" value="1"/>
</dbReference>
<dbReference type="AlphaFoldDB" id="A0A5T1ZMM2"/>